<dbReference type="Pfam" id="PF12706">
    <property type="entry name" value="Lactamase_B_2"/>
    <property type="match status" value="1"/>
</dbReference>
<name>A0ABR7YFT1_9SPHI</name>
<evidence type="ECO:0000313" key="3">
    <source>
        <dbReference type="Proteomes" id="UP000651271"/>
    </source>
</evidence>
<protein>
    <submittedName>
        <fullName evidence="2">MBL fold metallo-hydrolase</fullName>
    </submittedName>
</protein>
<feature type="domain" description="Metallo-beta-lactamase" evidence="1">
    <location>
        <begin position="125"/>
        <end position="318"/>
    </location>
</feature>
<dbReference type="Gene3D" id="3.60.15.10">
    <property type="entry name" value="Ribonuclease Z/Hydroxyacylglutathione hydrolase-like"/>
    <property type="match status" value="1"/>
</dbReference>
<dbReference type="SUPFAM" id="SSF56281">
    <property type="entry name" value="Metallo-hydrolase/oxidoreductase"/>
    <property type="match status" value="1"/>
</dbReference>
<dbReference type="RefSeq" id="WP_190302406.1">
    <property type="nucleotide sequence ID" value="NZ_JACOIJ010000021.1"/>
</dbReference>
<proteinExistence type="predicted"/>
<dbReference type="PANTHER" id="PTHR15032">
    <property type="entry name" value="N-ACYL-PHOSPHATIDYLETHANOLAMINE-HYDROLYZING PHOSPHOLIPASE D"/>
    <property type="match status" value="1"/>
</dbReference>
<evidence type="ECO:0000259" key="1">
    <source>
        <dbReference type="Pfam" id="PF12706"/>
    </source>
</evidence>
<gene>
    <name evidence="2" type="ORF">H8B04_11215</name>
</gene>
<sequence length="372" mass="42785">MARKIFKKTMQILLVILLITLIGGMLYMRSDRFGINAAGARLERMQKSPNYKNGAFDNLENTPALAEDASYSKMLRKFFFEKKVRNSPSNPLPVIKTDLKNLPIDSNLYVWFGHSSYLLQLDGKKILVDPVLSEYASPVRISAKAFPMEYVYQPEDMPEIDILVITHDHWDHLDYNTFKAIQQRVKHIVTGLGVAAHLEKWGFPTEKITELYWGEEAYVDGFKFTSATARHFSGRTFTRNTTLWSSFILHSITKKIYIGGDSGYGKHFKEIGEQYGPFDYAILENGQYNQMWKYIHMMPEEVITAANELKAKYTMPVHSSKFALAMHEWDDSLIRVAKAAEENNYPIVTPKIGQVVSLDNYVKLPNWWEGID</sequence>
<dbReference type="Proteomes" id="UP000651271">
    <property type="component" value="Unassembled WGS sequence"/>
</dbReference>
<dbReference type="InterPro" id="IPR001279">
    <property type="entry name" value="Metallo-B-lactamas"/>
</dbReference>
<dbReference type="PANTHER" id="PTHR15032:SF4">
    <property type="entry name" value="N-ACYL-PHOSPHATIDYLETHANOLAMINE-HYDROLYZING PHOSPHOLIPASE D"/>
    <property type="match status" value="1"/>
</dbReference>
<evidence type="ECO:0000313" key="2">
    <source>
        <dbReference type="EMBL" id="MBD1430126.1"/>
    </source>
</evidence>
<keyword evidence="3" id="KW-1185">Reference proteome</keyword>
<dbReference type="InterPro" id="IPR024884">
    <property type="entry name" value="NAPE-PLD"/>
</dbReference>
<dbReference type="EMBL" id="JACOIJ010000021">
    <property type="protein sequence ID" value="MBD1430126.1"/>
    <property type="molecule type" value="Genomic_DNA"/>
</dbReference>
<dbReference type="PIRSF" id="PIRSF038896">
    <property type="entry name" value="NAPE-PLD"/>
    <property type="match status" value="1"/>
</dbReference>
<comment type="caution">
    <text evidence="2">The sequence shown here is derived from an EMBL/GenBank/DDBJ whole genome shotgun (WGS) entry which is preliminary data.</text>
</comment>
<reference evidence="2 3" key="1">
    <citation type="submission" date="2020-08" db="EMBL/GenBank/DDBJ databases">
        <title>Sphingobacterium sp. DN04309 isolated from aquaculture water.</title>
        <authorList>
            <person name="Zhang M."/>
        </authorList>
    </citation>
    <scope>NUCLEOTIDE SEQUENCE [LARGE SCALE GENOMIC DNA]</scope>
    <source>
        <strain evidence="2 3">DN04309</strain>
    </source>
</reference>
<accession>A0ABR7YFT1</accession>
<dbReference type="InterPro" id="IPR036866">
    <property type="entry name" value="RibonucZ/Hydroxyglut_hydro"/>
</dbReference>
<organism evidence="2 3">
    <name type="scientific">Sphingobacterium litopenaei</name>
    <dbReference type="NCBI Taxonomy" id="2763500"/>
    <lineage>
        <taxon>Bacteria</taxon>
        <taxon>Pseudomonadati</taxon>
        <taxon>Bacteroidota</taxon>
        <taxon>Sphingobacteriia</taxon>
        <taxon>Sphingobacteriales</taxon>
        <taxon>Sphingobacteriaceae</taxon>
        <taxon>Sphingobacterium</taxon>
    </lineage>
</organism>